<feature type="transmembrane region" description="Helical" evidence="6">
    <location>
        <begin position="303"/>
        <end position="322"/>
    </location>
</feature>
<name>A0ABW5XQE4_9SPHI</name>
<sequence length="374" mass="42500">MLTVYSTIVTVVTLLMVPYLLLNLRTIKFLKAQPVIAAQPTLAIIIAVRNEEEDIEKALQSLCNINYQNHQIIVVNDRSTDRTGEILARFNHPKLTVITLRSLPDGWLGKNNALYQGYLHSTADWLLFTDADVEFHPDAISRAFGYVEKHQLDHLSILPDVRSRSTLLNSILGTFSMMLMTVIRPWDARKPKRSGFIGVGAFNLLSRTAYEKVGTHIAIKLNPVDDAKLGKNIKQAGLRQDALSGKDYICLEWYKTIKQFRDGLMKNSFAMGNYSLYRTLFDISGALLFVALPLPVMLIFGDIAIRLMALLFLVVQILYFAVVPPNKWWYALMVPYAGFLMAYIVARSAFITLRQGGIYWRDTFYPLDALKKER</sequence>
<feature type="transmembrane region" description="Helical" evidence="6">
    <location>
        <begin position="6"/>
        <end position="24"/>
    </location>
</feature>
<dbReference type="RefSeq" id="WP_377125611.1">
    <property type="nucleotide sequence ID" value="NZ_JBHUHN010000001.1"/>
</dbReference>
<dbReference type="PANTHER" id="PTHR43646:SF2">
    <property type="entry name" value="GLYCOSYLTRANSFERASE 2-LIKE DOMAIN-CONTAINING PROTEIN"/>
    <property type="match status" value="1"/>
</dbReference>
<feature type="transmembrane region" description="Helical" evidence="6">
    <location>
        <begin position="328"/>
        <end position="346"/>
    </location>
</feature>
<dbReference type="InterPro" id="IPR029044">
    <property type="entry name" value="Nucleotide-diphossugar_trans"/>
</dbReference>
<evidence type="ECO:0000313" key="8">
    <source>
        <dbReference type="EMBL" id="MFD2864689.1"/>
    </source>
</evidence>
<dbReference type="Proteomes" id="UP001597601">
    <property type="component" value="Unassembled WGS sequence"/>
</dbReference>
<dbReference type="EMBL" id="JBHUON010000007">
    <property type="protein sequence ID" value="MFD2864689.1"/>
    <property type="molecule type" value="Genomic_DNA"/>
</dbReference>
<reference evidence="9" key="1">
    <citation type="journal article" date="2019" name="Int. J. Syst. Evol. Microbiol.">
        <title>The Global Catalogue of Microorganisms (GCM) 10K type strain sequencing project: providing services to taxonomists for standard genome sequencing and annotation.</title>
        <authorList>
            <consortium name="The Broad Institute Genomics Platform"/>
            <consortium name="The Broad Institute Genome Sequencing Center for Infectious Disease"/>
            <person name="Wu L."/>
            <person name="Ma J."/>
        </authorList>
    </citation>
    <scope>NUCLEOTIDE SEQUENCE [LARGE SCALE GENOMIC DNA]</scope>
    <source>
        <strain evidence="9">KCTC 52232</strain>
    </source>
</reference>
<keyword evidence="3 8" id="KW-0328">Glycosyltransferase</keyword>
<comment type="caution">
    <text evidence="8">The sequence shown here is derived from an EMBL/GenBank/DDBJ whole genome shotgun (WGS) entry which is preliminary data.</text>
</comment>
<dbReference type="CDD" id="cd00761">
    <property type="entry name" value="Glyco_tranf_GTA_type"/>
    <property type="match status" value="1"/>
</dbReference>
<dbReference type="PANTHER" id="PTHR43646">
    <property type="entry name" value="GLYCOSYLTRANSFERASE"/>
    <property type="match status" value="1"/>
</dbReference>
<keyword evidence="6" id="KW-1133">Transmembrane helix</keyword>
<dbReference type="InterPro" id="IPR001173">
    <property type="entry name" value="Glyco_trans_2-like"/>
</dbReference>
<dbReference type="Gene3D" id="3.90.550.10">
    <property type="entry name" value="Spore Coat Polysaccharide Biosynthesis Protein SpsA, Chain A"/>
    <property type="match status" value="1"/>
</dbReference>
<evidence type="ECO:0000313" key="9">
    <source>
        <dbReference type="Proteomes" id="UP001597601"/>
    </source>
</evidence>
<keyword evidence="5 6" id="KW-0472">Membrane</keyword>
<gene>
    <name evidence="8" type="ORF">ACFSYC_08305</name>
</gene>
<accession>A0ABW5XQE4</accession>
<dbReference type="Pfam" id="PF00535">
    <property type="entry name" value="Glycos_transf_2"/>
    <property type="match status" value="1"/>
</dbReference>
<proteinExistence type="predicted"/>
<organism evidence="8 9">
    <name type="scientific">Mucilaginibacter antarcticus</name>
    <dbReference type="NCBI Taxonomy" id="1855725"/>
    <lineage>
        <taxon>Bacteria</taxon>
        <taxon>Pseudomonadati</taxon>
        <taxon>Bacteroidota</taxon>
        <taxon>Sphingobacteriia</taxon>
        <taxon>Sphingobacteriales</taxon>
        <taxon>Sphingobacteriaceae</taxon>
        <taxon>Mucilaginibacter</taxon>
    </lineage>
</organism>
<dbReference type="GO" id="GO:0016757">
    <property type="term" value="F:glycosyltransferase activity"/>
    <property type="evidence" value="ECO:0007669"/>
    <property type="project" value="UniProtKB-KW"/>
</dbReference>
<feature type="transmembrane region" description="Helical" evidence="6">
    <location>
        <begin position="275"/>
        <end position="296"/>
    </location>
</feature>
<evidence type="ECO:0000256" key="1">
    <source>
        <dbReference type="ARBA" id="ARBA00004236"/>
    </source>
</evidence>
<dbReference type="EC" id="2.4.-.-" evidence="8"/>
<protein>
    <submittedName>
        <fullName evidence="8">Glycosyltransferase</fullName>
        <ecNumber evidence="8">2.4.-.-</ecNumber>
    </submittedName>
</protein>
<evidence type="ECO:0000259" key="7">
    <source>
        <dbReference type="Pfam" id="PF00535"/>
    </source>
</evidence>
<feature type="transmembrane region" description="Helical" evidence="6">
    <location>
        <begin position="167"/>
        <end position="186"/>
    </location>
</feature>
<keyword evidence="6" id="KW-0812">Transmembrane</keyword>
<comment type="subcellular location">
    <subcellularLocation>
        <location evidence="1">Cell membrane</location>
    </subcellularLocation>
</comment>
<keyword evidence="2" id="KW-1003">Cell membrane</keyword>
<keyword evidence="4 8" id="KW-0808">Transferase</keyword>
<feature type="domain" description="Glycosyltransferase 2-like" evidence="7">
    <location>
        <begin position="44"/>
        <end position="213"/>
    </location>
</feature>
<evidence type="ECO:0000256" key="5">
    <source>
        <dbReference type="ARBA" id="ARBA00023136"/>
    </source>
</evidence>
<evidence type="ECO:0000256" key="4">
    <source>
        <dbReference type="ARBA" id="ARBA00022679"/>
    </source>
</evidence>
<dbReference type="SUPFAM" id="SSF53448">
    <property type="entry name" value="Nucleotide-diphospho-sugar transferases"/>
    <property type="match status" value="1"/>
</dbReference>
<keyword evidence="9" id="KW-1185">Reference proteome</keyword>
<evidence type="ECO:0000256" key="6">
    <source>
        <dbReference type="SAM" id="Phobius"/>
    </source>
</evidence>
<evidence type="ECO:0000256" key="2">
    <source>
        <dbReference type="ARBA" id="ARBA00022475"/>
    </source>
</evidence>
<evidence type="ECO:0000256" key="3">
    <source>
        <dbReference type="ARBA" id="ARBA00022676"/>
    </source>
</evidence>